<dbReference type="InterPro" id="IPR027417">
    <property type="entry name" value="P-loop_NTPase"/>
</dbReference>
<comment type="similarity">
    <text evidence="3 12">Belongs to the NifH/BchL/ChlL family.</text>
</comment>
<keyword evidence="7 12" id="KW-0547">Nucleotide-binding</keyword>
<comment type="cofactor">
    <cofactor evidence="1">
        <name>[4Fe-4S] cluster</name>
        <dbReference type="ChEBI" id="CHEBI:49883"/>
    </cofactor>
</comment>
<evidence type="ECO:0000256" key="3">
    <source>
        <dbReference type="ARBA" id="ARBA00005504"/>
    </source>
</evidence>
<dbReference type="PROSITE" id="PS00692">
    <property type="entry name" value="NIFH_FRXC_2"/>
    <property type="match status" value="1"/>
</dbReference>
<comment type="subunit">
    <text evidence="4">Homodimer.</text>
</comment>
<dbReference type="PROSITE" id="PS51026">
    <property type="entry name" value="NIFH_FRXC_3"/>
    <property type="match status" value="1"/>
</dbReference>
<dbReference type="Proteomes" id="UP000029585">
    <property type="component" value="Unassembled WGS sequence"/>
</dbReference>
<proteinExistence type="inferred from homology"/>
<dbReference type="PRINTS" id="PR00091">
    <property type="entry name" value="NITROGNASEII"/>
</dbReference>
<reference evidence="13 14" key="1">
    <citation type="submission" date="2011-08" db="EMBL/GenBank/DDBJ databases">
        <title>The Genome Sequence of Clostridium orbiscindens 1_3_50AFAA.</title>
        <authorList>
            <consortium name="The Broad Institute Genome Sequencing Platform"/>
            <person name="Earl A."/>
            <person name="Ward D."/>
            <person name="Feldgarden M."/>
            <person name="Gevers D."/>
            <person name="Daigneault M."/>
            <person name="Strauss J."/>
            <person name="Allen-Vercoe E."/>
            <person name="Young S.K."/>
            <person name="Zeng Q."/>
            <person name="Gargeya S."/>
            <person name="Fitzgerald M."/>
            <person name="Haas B."/>
            <person name="Abouelleil A."/>
            <person name="Alvarado L."/>
            <person name="Arachchi H.M."/>
            <person name="Berlin A."/>
            <person name="Brown A."/>
            <person name="Chapman S.B."/>
            <person name="Chen Z."/>
            <person name="Dunbar C."/>
            <person name="Freedman E."/>
            <person name="Gearin G."/>
            <person name="Gellesch M."/>
            <person name="Goldberg J."/>
            <person name="Griggs A."/>
            <person name="Gujja S."/>
            <person name="Heiman D."/>
            <person name="Howarth C."/>
            <person name="Larson L."/>
            <person name="Lui A."/>
            <person name="MacDonald P.J.P."/>
            <person name="Montmayeur A."/>
            <person name="Murphy C."/>
            <person name="Neiman D."/>
            <person name="Pearson M."/>
            <person name="Priest M."/>
            <person name="Roberts A."/>
            <person name="Saif S."/>
            <person name="Shea T."/>
            <person name="Shenoy N."/>
            <person name="Sisk P."/>
            <person name="Stolte C."/>
            <person name="Sykes S."/>
            <person name="Wortman J."/>
            <person name="Nusbaum C."/>
            <person name="Birren B."/>
        </authorList>
    </citation>
    <scope>NUCLEOTIDE SEQUENCE [LARGE SCALE GENOMIC DNA]</scope>
    <source>
        <strain evidence="13 14">1_3_50AFAA</strain>
    </source>
</reference>
<keyword evidence="8 12" id="KW-0067">ATP-binding</keyword>
<dbReference type="GO" id="GO:0005524">
    <property type="term" value="F:ATP binding"/>
    <property type="evidence" value="ECO:0007669"/>
    <property type="project" value="UniProtKB-KW"/>
</dbReference>
<sequence>MLRIAFYGKGGIGKSTVAAHLSAAFARTGKRVLHIGCDPKADSTRCLTSGRIPTVLETLGRSEELLAREQLVFPGAFGVSCVEAGGPQAGAGCAGLGITAMADELNRLGILEEPWDVVVYDVLGDVVCGGFAVPMRKHFVDRVYLITSADFMALYAANNIMRGVARYSGAAPLLGGLIQNRSHGAGEDALVRSFAEQSGTRVVGILPEDRQLRRADYLHTTVHHLEPDGAAAMRFLELAQRLWDTQPTSPRPLGDEALEAFCRRAAEQEVEGLA</sequence>
<accession>A0A096B543</accession>
<keyword evidence="9 12" id="KW-0408">Iron</keyword>
<dbReference type="PANTHER" id="PTHR42864">
    <property type="entry name" value="LIGHT-INDEPENDENT PROTOCHLOROPHYLLIDE REDUCTASE IRON-SULFUR ATP-BINDING PROTEIN"/>
    <property type="match status" value="1"/>
</dbReference>
<keyword evidence="10 12" id="KW-0411">Iron-sulfur</keyword>
<keyword evidence="6 12" id="KW-0479">Metal-binding</keyword>
<dbReference type="eggNOG" id="COG1348">
    <property type="taxonomic scope" value="Bacteria"/>
</dbReference>
<protein>
    <recommendedName>
        <fullName evidence="5">nitrogenase</fullName>
        <ecNumber evidence="5">1.18.6.1</ecNumber>
    </recommendedName>
</protein>
<comment type="caution">
    <text evidence="13">The sequence shown here is derived from an EMBL/GenBank/DDBJ whole genome shotgun (WGS) entry which is preliminary data.</text>
</comment>
<dbReference type="RefSeq" id="WP_007490275.1">
    <property type="nucleotide sequence ID" value="NZ_KN174165.1"/>
</dbReference>
<dbReference type="Gene3D" id="3.40.50.300">
    <property type="entry name" value="P-loop containing nucleotide triphosphate hydrolases"/>
    <property type="match status" value="1"/>
</dbReference>
<evidence type="ECO:0000256" key="9">
    <source>
        <dbReference type="ARBA" id="ARBA00023004"/>
    </source>
</evidence>
<dbReference type="InterPro" id="IPR030655">
    <property type="entry name" value="NifH/chlL_CS"/>
</dbReference>
<evidence type="ECO:0000256" key="7">
    <source>
        <dbReference type="ARBA" id="ARBA00022741"/>
    </source>
</evidence>
<dbReference type="AlphaFoldDB" id="A0A096B543"/>
<dbReference type="EMBL" id="ADLO01000093">
    <property type="protein sequence ID" value="KGF54170.1"/>
    <property type="molecule type" value="Genomic_DNA"/>
</dbReference>
<dbReference type="PROSITE" id="PS00746">
    <property type="entry name" value="NIFH_FRXC_1"/>
    <property type="match status" value="1"/>
</dbReference>
<dbReference type="InterPro" id="IPR000392">
    <property type="entry name" value="NifH/frxC"/>
</dbReference>
<keyword evidence="14" id="KW-1185">Reference proteome</keyword>
<organism evidence="13 14">
    <name type="scientific">Flavonifractor plautii 1_3_50AFAA</name>
    <dbReference type="NCBI Taxonomy" id="742738"/>
    <lineage>
        <taxon>Bacteria</taxon>
        <taxon>Bacillati</taxon>
        <taxon>Bacillota</taxon>
        <taxon>Clostridia</taxon>
        <taxon>Eubacteriales</taxon>
        <taxon>Oscillospiraceae</taxon>
        <taxon>Flavonifractor</taxon>
    </lineage>
</organism>
<gene>
    <name evidence="13" type="ORF">HMPREF9460_03074</name>
</gene>
<evidence type="ECO:0000256" key="8">
    <source>
        <dbReference type="ARBA" id="ARBA00022840"/>
    </source>
</evidence>
<dbReference type="HOGENOM" id="CLU_059373_0_0_9"/>
<evidence type="ECO:0000256" key="5">
    <source>
        <dbReference type="ARBA" id="ARBA00012773"/>
    </source>
</evidence>
<comment type="function">
    <text evidence="2">The key enzymatic reactions in nitrogen fixation are catalyzed by the nitrogenase complex, which has 2 components: the iron protein and the molybdenum-iron protein.</text>
</comment>
<evidence type="ECO:0000256" key="4">
    <source>
        <dbReference type="ARBA" id="ARBA00011738"/>
    </source>
</evidence>
<evidence type="ECO:0000256" key="10">
    <source>
        <dbReference type="ARBA" id="ARBA00023014"/>
    </source>
</evidence>
<evidence type="ECO:0000256" key="1">
    <source>
        <dbReference type="ARBA" id="ARBA00001966"/>
    </source>
</evidence>
<evidence type="ECO:0000256" key="2">
    <source>
        <dbReference type="ARBA" id="ARBA00002234"/>
    </source>
</evidence>
<dbReference type="Pfam" id="PF00142">
    <property type="entry name" value="Fer4_NifH"/>
    <property type="match status" value="1"/>
</dbReference>
<dbReference type="PATRIC" id="fig|742738.3.peg.3161"/>
<evidence type="ECO:0000313" key="14">
    <source>
        <dbReference type="Proteomes" id="UP000029585"/>
    </source>
</evidence>
<comment type="catalytic activity">
    <reaction evidence="11">
        <text>N2 + 8 reduced [2Fe-2S]-[ferredoxin] + 16 ATP + 16 H2O = H2 + 8 oxidized [2Fe-2S]-[ferredoxin] + 2 NH4(+) + 16 ADP + 16 phosphate + 6 H(+)</text>
        <dbReference type="Rhea" id="RHEA:21448"/>
        <dbReference type="Rhea" id="RHEA-COMP:10000"/>
        <dbReference type="Rhea" id="RHEA-COMP:10001"/>
        <dbReference type="ChEBI" id="CHEBI:15377"/>
        <dbReference type="ChEBI" id="CHEBI:15378"/>
        <dbReference type="ChEBI" id="CHEBI:17997"/>
        <dbReference type="ChEBI" id="CHEBI:18276"/>
        <dbReference type="ChEBI" id="CHEBI:28938"/>
        <dbReference type="ChEBI" id="CHEBI:30616"/>
        <dbReference type="ChEBI" id="CHEBI:33737"/>
        <dbReference type="ChEBI" id="CHEBI:33738"/>
        <dbReference type="ChEBI" id="CHEBI:43474"/>
        <dbReference type="ChEBI" id="CHEBI:456216"/>
        <dbReference type="EC" id="1.18.6.1"/>
    </reaction>
</comment>
<evidence type="ECO:0000256" key="11">
    <source>
        <dbReference type="ARBA" id="ARBA00047967"/>
    </source>
</evidence>
<evidence type="ECO:0000313" key="13">
    <source>
        <dbReference type="EMBL" id="KGF54170.1"/>
    </source>
</evidence>
<name>A0A096B543_FLAPL</name>
<evidence type="ECO:0000256" key="12">
    <source>
        <dbReference type="RuleBase" id="RU003688"/>
    </source>
</evidence>
<dbReference type="GO" id="GO:0051539">
    <property type="term" value="F:4 iron, 4 sulfur cluster binding"/>
    <property type="evidence" value="ECO:0007669"/>
    <property type="project" value="UniProtKB-KW"/>
</dbReference>
<evidence type="ECO:0000256" key="6">
    <source>
        <dbReference type="ARBA" id="ARBA00022723"/>
    </source>
</evidence>
<dbReference type="CDD" id="cd02040">
    <property type="entry name" value="NifH"/>
    <property type="match status" value="1"/>
</dbReference>
<keyword evidence="12" id="KW-0004">4Fe-4S</keyword>
<dbReference type="GO" id="GO:0046872">
    <property type="term" value="F:metal ion binding"/>
    <property type="evidence" value="ECO:0007669"/>
    <property type="project" value="UniProtKB-KW"/>
</dbReference>
<dbReference type="SUPFAM" id="SSF52540">
    <property type="entry name" value="P-loop containing nucleoside triphosphate hydrolases"/>
    <property type="match status" value="1"/>
</dbReference>
<dbReference type="PANTHER" id="PTHR42864:SF2">
    <property type="entry name" value="LIGHT-INDEPENDENT PROTOCHLOROPHYLLIDE REDUCTASE IRON-SULFUR ATP-BINDING PROTEIN"/>
    <property type="match status" value="1"/>
</dbReference>
<dbReference type="EC" id="1.18.6.1" evidence="5"/>
<dbReference type="GeneID" id="63971904"/>
<dbReference type="PIRSF" id="PIRSF000363">
    <property type="entry name" value="Nitrogenase_iron"/>
    <property type="match status" value="1"/>
</dbReference>
<dbReference type="GO" id="GO:0016163">
    <property type="term" value="F:nitrogenase activity"/>
    <property type="evidence" value="ECO:0007669"/>
    <property type="project" value="UniProtKB-EC"/>
</dbReference>
<keyword evidence="12" id="KW-0560">Oxidoreductase</keyword>